<protein>
    <submittedName>
        <fullName evidence="1">Uncharacterized protein</fullName>
    </submittedName>
</protein>
<accession>A0A6G0ZBY8</accession>
<organism evidence="1 2">
    <name type="scientific">Aphis craccivora</name>
    <name type="common">Cowpea aphid</name>
    <dbReference type="NCBI Taxonomy" id="307492"/>
    <lineage>
        <taxon>Eukaryota</taxon>
        <taxon>Metazoa</taxon>
        <taxon>Ecdysozoa</taxon>
        <taxon>Arthropoda</taxon>
        <taxon>Hexapoda</taxon>
        <taxon>Insecta</taxon>
        <taxon>Pterygota</taxon>
        <taxon>Neoptera</taxon>
        <taxon>Paraneoptera</taxon>
        <taxon>Hemiptera</taxon>
        <taxon>Sternorrhyncha</taxon>
        <taxon>Aphidomorpha</taxon>
        <taxon>Aphidoidea</taxon>
        <taxon>Aphididae</taxon>
        <taxon>Aphidini</taxon>
        <taxon>Aphis</taxon>
        <taxon>Aphis</taxon>
    </lineage>
</organism>
<dbReference type="AlphaFoldDB" id="A0A6G0ZBY8"/>
<evidence type="ECO:0000313" key="2">
    <source>
        <dbReference type="Proteomes" id="UP000478052"/>
    </source>
</evidence>
<reference evidence="1 2" key="1">
    <citation type="submission" date="2019-08" db="EMBL/GenBank/DDBJ databases">
        <title>Whole genome of Aphis craccivora.</title>
        <authorList>
            <person name="Voronova N.V."/>
            <person name="Shulinski R.S."/>
            <person name="Bandarenka Y.V."/>
            <person name="Zhorov D.G."/>
            <person name="Warner D."/>
        </authorList>
    </citation>
    <scope>NUCLEOTIDE SEQUENCE [LARGE SCALE GENOMIC DNA]</scope>
    <source>
        <strain evidence="1">180601</strain>
        <tissue evidence="1">Whole Body</tissue>
    </source>
</reference>
<dbReference type="Proteomes" id="UP000478052">
    <property type="component" value="Unassembled WGS sequence"/>
</dbReference>
<sequence>MNSETTGPILMKSFIHYVSFGTGKTFLISKILAIIRSQNDTVSFRCESPLHKMTINKAQGQSL</sequence>
<evidence type="ECO:0000313" key="1">
    <source>
        <dbReference type="EMBL" id="KAF0768065.1"/>
    </source>
</evidence>
<proteinExistence type="predicted"/>
<keyword evidence="2" id="KW-1185">Reference proteome</keyword>
<name>A0A6G0ZBY8_APHCR</name>
<dbReference type="EMBL" id="VUJU01000846">
    <property type="protein sequence ID" value="KAF0768065.1"/>
    <property type="molecule type" value="Genomic_DNA"/>
</dbReference>
<gene>
    <name evidence="1" type="ORF">FWK35_00006484</name>
</gene>
<comment type="caution">
    <text evidence="1">The sequence shown here is derived from an EMBL/GenBank/DDBJ whole genome shotgun (WGS) entry which is preliminary data.</text>
</comment>